<evidence type="ECO:0000256" key="2">
    <source>
        <dbReference type="ARBA" id="ARBA00023015"/>
    </source>
</evidence>
<dbReference type="Pfam" id="PF03466">
    <property type="entry name" value="LysR_substrate"/>
    <property type="match status" value="1"/>
</dbReference>
<gene>
    <name evidence="6" type="ORF">DF183_10595</name>
</gene>
<protein>
    <submittedName>
        <fullName evidence="6">LysR family transcriptional regulator</fullName>
    </submittedName>
</protein>
<organism evidence="6 7">
    <name type="scientific">Alcaligenes faecalis</name>
    <dbReference type="NCBI Taxonomy" id="511"/>
    <lineage>
        <taxon>Bacteria</taxon>
        <taxon>Pseudomonadati</taxon>
        <taxon>Pseudomonadota</taxon>
        <taxon>Betaproteobacteria</taxon>
        <taxon>Burkholderiales</taxon>
        <taxon>Alcaligenaceae</taxon>
        <taxon>Alcaligenes</taxon>
    </lineage>
</organism>
<keyword evidence="4" id="KW-0804">Transcription</keyword>
<dbReference type="InterPro" id="IPR050389">
    <property type="entry name" value="LysR-type_TF"/>
</dbReference>
<dbReference type="STRING" id="511.UZ73_14520"/>
<dbReference type="GO" id="GO:0003700">
    <property type="term" value="F:DNA-binding transcription factor activity"/>
    <property type="evidence" value="ECO:0007669"/>
    <property type="project" value="InterPro"/>
</dbReference>
<dbReference type="AlphaFoldDB" id="A0A2U2BHX2"/>
<name>A0A2U2BHX2_ALCFA</name>
<dbReference type="SUPFAM" id="SSF53850">
    <property type="entry name" value="Periplasmic binding protein-like II"/>
    <property type="match status" value="1"/>
</dbReference>
<evidence type="ECO:0000313" key="7">
    <source>
        <dbReference type="Proteomes" id="UP000245216"/>
    </source>
</evidence>
<dbReference type="InterPro" id="IPR037402">
    <property type="entry name" value="YidZ_PBP2"/>
</dbReference>
<evidence type="ECO:0000256" key="3">
    <source>
        <dbReference type="ARBA" id="ARBA00023125"/>
    </source>
</evidence>
<sequence length="309" mass="35076">MEIREQGSEMKNLDLVQLRTFLAVFREGNVSRAALTLESNQSTVSKEIAKLRLYFGDALFLRTAQGVEPTHKARALAPRIEQALSLLDDLLQTDKERLEPSSLDVRFRVATTEYLSYLLIPALTAHLQLHAPRCSLEVLDMADLGAEDWLLGGRADLVLSSSAAVSYPLFRQELFHDRYVVVMRSCGRNGQAMALDEFCRRSHIGVPGHNGSRERRLADALQTRQLQRQVQVSLPHFLAVPGVLERTDFVISLAERMARLLCAGHKLDVLEHPLDLAPFCVYQIWHERTRASFAYAWFREQVSHVCREL</sequence>
<feature type="domain" description="HTH lysR-type" evidence="5">
    <location>
        <begin position="13"/>
        <end position="70"/>
    </location>
</feature>
<dbReference type="InterPro" id="IPR036390">
    <property type="entry name" value="WH_DNA-bd_sf"/>
</dbReference>
<dbReference type="SUPFAM" id="SSF46785">
    <property type="entry name" value="Winged helix' DNA-binding domain"/>
    <property type="match status" value="1"/>
</dbReference>
<dbReference type="Gene3D" id="1.10.10.10">
    <property type="entry name" value="Winged helix-like DNA-binding domain superfamily/Winged helix DNA-binding domain"/>
    <property type="match status" value="1"/>
</dbReference>
<keyword evidence="3" id="KW-0238">DNA-binding</keyword>
<dbReference type="InterPro" id="IPR005119">
    <property type="entry name" value="LysR_subst-bd"/>
</dbReference>
<evidence type="ECO:0000256" key="4">
    <source>
        <dbReference type="ARBA" id="ARBA00023163"/>
    </source>
</evidence>
<evidence type="ECO:0000259" key="5">
    <source>
        <dbReference type="PROSITE" id="PS50931"/>
    </source>
</evidence>
<dbReference type="GO" id="GO:0003677">
    <property type="term" value="F:DNA binding"/>
    <property type="evidence" value="ECO:0007669"/>
    <property type="project" value="UniProtKB-KW"/>
</dbReference>
<dbReference type="InterPro" id="IPR000847">
    <property type="entry name" value="LysR_HTH_N"/>
</dbReference>
<accession>A0A2U2BHX2</accession>
<keyword evidence="2" id="KW-0805">Transcription regulation</keyword>
<proteinExistence type="inferred from homology"/>
<reference evidence="6 7" key="2">
    <citation type="submission" date="2018-05" db="EMBL/GenBank/DDBJ databases">
        <authorList>
            <person name="Lanie J.A."/>
            <person name="Ng W.-L."/>
            <person name="Kazmierczak K.M."/>
            <person name="Andrzejewski T.M."/>
            <person name="Davidsen T.M."/>
            <person name="Wayne K.J."/>
            <person name="Tettelin H."/>
            <person name="Glass J.I."/>
            <person name="Rusch D."/>
            <person name="Podicherti R."/>
            <person name="Tsui H.-C.T."/>
            <person name="Winkler M.E."/>
        </authorList>
    </citation>
    <scope>NUCLEOTIDE SEQUENCE [LARGE SCALE GENOMIC DNA]</scope>
    <source>
        <strain evidence="6 7">YBY</strain>
    </source>
</reference>
<comment type="similarity">
    <text evidence="1">Belongs to the LysR transcriptional regulatory family.</text>
</comment>
<dbReference type="EMBL" id="QEXO01000003">
    <property type="protein sequence ID" value="PWE13623.1"/>
    <property type="molecule type" value="Genomic_DNA"/>
</dbReference>
<comment type="caution">
    <text evidence="6">The sequence shown here is derived from an EMBL/GenBank/DDBJ whole genome shotgun (WGS) entry which is preliminary data.</text>
</comment>
<dbReference type="Gene3D" id="3.40.190.10">
    <property type="entry name" value="Periplasmic binding protein-like II"/>
    <property type="match status" value="2"/>
</dbReference>
<dbReference type="Pfam" id="PF00126">
    <property type="entry name" value="HTH_1"/>
    <property type="match status" value="1"/>
</dbReference>
<dbReference type="PANTHER" id="PTHR30118:SF15">
    <property type="entry name" value="TRANSCRIPTIONAL REGULATORY PROTEIN"/>
    <property type="match status" value="1"/>
</dbReference>
<dbReference type="Proteomes" id="UP000245216">
    <property type="component" value="Unassembled WGS sequence"/>
</dbReference>
<reference evidence="6 7" key="1">
    <citation type="submission" date="2018-05" db="EMBL/GenBank/DDBJ databases">
        <title>Genome Sequence of an Efficient Indole-Degrading Bacterium, Alcaligenes sp.YBY.</title>
        <authorList>
            <person name="Yang B."/>
        </authorList>
    </citation>
    <scope>NUCLEOTIDE SEQUENCE [LARGE SCALE GENOMIC DNA]</scope>
    <source>
        <strain evidence="6 7">YBY</strain>
    </source>
</reference>
<dbReference type="InterPro" id="IPR036388">
    <property type="entry name" value="WH-like_DNA-bd_sf"/>
</dbReference>
<dbReference type="CDD" id="cd08417">
    <property type="entry name" value="PBP2_Nitroaromatics_like"/>
    <property type="match status" value="1"/>
</dbReference>
<dbReference type="PANTHER" id="PTHR30118">
    <property type="entry name" value="HTH-TYPE TRANSCRIPTIONAL REGULATOR LEUO-RELATED"/>
    <property type="match status" value="1"/>
</dbReference>
<evidence type="ECO:0000256" key="1">
    <source>
        <dbReference type="ARBA" id="ARBA00009437"/>
    </source>
</evidence>
<evidence type="ECO:0000313" key="6">
    <source>
        <dbReference type="EMBL" id="PWE13623.1"/>
    </source>
</evidence>
<dbReference type="PROSITE" id="PS50931">
    <property type="entry name" value="HTH_LYSR"/>
    <property type="match status" value="1"/>
</dbReference>